<comment type="caution">
    <text evidence="2">The sequence shown here is derived from an EMBL/GenBank/DDBJ whole genome shotgun (WGS) entry which is preliminary data.</text>
</comment>
<keyword evidence="3" id="KW-1185">Reference proteome</keyword>
<name>A0A7K1THU6_9BACT</name>
<dbReference type="Proteomes" id="UP000441336">
    <property type="component" value="Unassembled WGS sequence"/>
</dbReference>
<reference evidence="2 3" key="1">
    <citation type="submission" date="2019-12" db="EMBL/GenBank/DDBJ databases">
        <title>Hymenobacter sp. HMF4947 Genome sequencing and assembly.</title>
        <authorList>
            <person name="Kang H."/>
            <person name="Cha I."/>
            <person name="Kim H."/>
            <person name="Joh K."/>
        </authorList>
    </citation>
    <scope>NUCLEOTIDE SEQUENCE [LARGE SCALE GENOMIC DNA]</scope>
    <source>
        <strain evidence="2 3">HMF4947</strain>
    </source>
</reference>
<dbReference type="EMBL" id="WQKZ01000003">
    <property type="protein sequence ID" value="MVN77731.1"/>
    <property type="molecule type" value="Genomic_DNA"/>
</dbReference>
<proteinExistence type="predicted"/>
<evidence type="ECO:0000313" key="2">
    <source>
        <dbReference type="EMBL" id="MVN77731.1"/>
    </source>
</evidence>
<gene>
    <name evidence="2" type="ORF">GO988_15465</name>
</gene>
<sequence>MTAAFFKQKWNARFQDNDDFKIKEKDLREFKDDVAALGGGATAQTDLIVSLSNGKTMGTLQSGDLIAAGTPFDDAFFRRVLVEAIYPTYATAGLSLAQSADQDGEVGESVANTLTANFYQRDAGALTAIRIVKNGAQISSGGTSSPFVRNSNVVRVLGSLVFQAFVSYGAGDAKLVPPANQADTRPPAVRNPDAPQAAETDLPSNQVLLIGYNKLFFGATAAAPADSATVRALPQSQLTNVGHVGQLTTGTSATRFAIALPPGYQLLNVTDVDNQSANVTAAYASQGTLSVQDPSGTPYNYTLYLYTAATPYATSARHLFTYGT</sequence>
<accession>A0A7K1THU6</accession>
<evidence type="ECO:0000256" key="1">
    <source>
        <dbReference type="SAM" id="MobiDB-lite"/>
    </source>
</evidence>
<dbReference type="RefSeq" id="WP_157567024.1">
    <property type="nucleotide sequence ID" value="NZ_WQKZ01000003.1"/>
</dbReference>
<dbReference type="AlphaFoldDB" id="A0A7K1THU6"/>
<evidence type="ECO:0000313" key="3">
    <source>
        <dbReference type="Proteomes" id="UP000441336"/>
    </source>
</evidence>
<protein>
    <submittedName>
        <fullName evidence="2">Uncharacterized protein</fullName>
    </submittedName>
</protein>
<feature type="region of interest" description="Disordered" evidence="1">
    <location>
        <begin position="177"/>
        <end position="200"/>
    </location>
</feature>
<organism evidence="2 3">
    <name type="scientific">Hymenobacter ginkgonis</name>
    <dbReference type="NCBI Taxonomy" id="2682976"/>
    <lineage>
        <taxon>Bacteria</taxon>
        <taxon>Pseudomonadati</taxon>
        <taxon>Bacteroidota</taxon>
        <taxon>Cytophagia</taxon>
        <taxon>Cytophagales</taxon>
        <taxon>Hymenobacteraceae</taxon>
        <taxon>Hymenobacter</taxon>
    </lineage>
</organism>